<sequence length="174" mass="19059">MKTLASFLIRHATGRDAPRIAGIQVRSCQAACKGLVPETKLRQLDASRRAVEWKDVLGTPCEQTILVAMKGTRMAGFCTFSQSQDPDAGPTTAEIGSFFVDPLAWGRGAGHELAEEALDQAKRRGYSRVTQWVIGANDRAKRFCESIGFSPDGVEKTEDISGCPVRELRYVRAL</sequence>
<evidence type="ECO:0000256" key="2">
    <source>
        <dbReference type="ARBA" id="ARBA00023315"/>
    </source>
</evidence>
<keyword evidence="2" id="KW-0012">Acyltransferase</keyword>
<dbReference type="Pfam" id="PF00583">
    <property type="entry name" value="Acetyltransf_1"/>
    <property type="match status" value="1"/>
</dbReference>
<keyword evidence="5" id="KW-1185">Reference proteome</keyword>
<proteinExistence type="predicted"/>
<dbReference type="RefSeq" id="WP_341403699.1">
    <property type="nucleotide sequence ID" value="NZ_JBBUKT010000002.1"/>
</dbReference>
<dbReference type="PANTHER" id="PTHR43877">
    <property type="entry name" value="AMINOALKYLPHOSPHONATE N-ACETYLTRANSFERASE-RELATED-RELATED"/>
    <property type="match status" value="1"/>
</dbReference>
<dbReference type="CDD" id="cd04301">
    <property type="entry name" value="NAT_SF"/>
    <property type="match status" value="1"/>
</dbReference>
<dbReference type="Proteomes" id="UP001371305">
    <property type="component" value="Unassembled WGS sequence"/>
</dbReference>
<evidence type="ECO:0000313" key="5">
    <source>
        <dbReference type="Proteomes" id="UP001371305"/>
    </source>
</evidence>
<dbReference type="EMBL" id="JBBUKT010000002">
    <property type="protein sequence ID" value="MEK7950245.1"/>
    <property type="molecule type" value="Genomic_DNA"/>
</dbReference>
<dbReference type="InterPro" id="IPR050832">
    <property type="entry name" value="Bact_Acetyltransf"/>
</dbReference>
<gene>
    <name evidence="4" type="ORF">WKV53_07050</name>
</gene>
<evidence type="ECO:0000256" key="1">
    <source>
        <dbReference type="ARBA" id="ARBA00022679"/>
    </source>
</evidence>
<name>A0ABU9ARB1_9BACT</name>
<dbReference type="InterPro" id="IPR016181">
    <property type="entry name" value="Acyl_CoA_acyltransferase"/>
</dbReference>
<reference evidence="4 5" key="1">
    <citation type="submission" date="2024-04" db="EMBL/GenBank/DDBJ databases">
        <title>Luteolibacter sp. isolated from soil.</title>
        <authorList>
            <person name="An J."/>
        </authorList>
    </citation>
    <scope>NUCLEOTIDE SEQUENCE [LARGE SCALE GENOMIC DNA]</scope>
    <source>
        <strain evidence="4 5">Y139</strain>
    </source>
</reference>
<organism evidence="4 5">
    <name type="scientific">Luteolibacter soli</name>
    <dbReference type="NCBI Taxonomy" id="3135280"/>
    <lineage>
        <taxon>Bacteria</taxon>
        <taxon>Pseudomonadati</taxon>
        <taxon>Verrucomicrobiota</taxon>
        <taxon>Verrucomicrobiia</taxon>
        <taxon>Verrucomicrobiales</taxon>
        <taxon>Verrucomicrobiaceae</taxon>
        <taxon>Luteolibacter</taxon>
    </lineage>
</organism>
<protein>
    <submittedName>
        <fullName evidence="4">GNAT family N-acetyltransferase</fullName>
    </submittedName>
</protein>
<dbReference type="Gene3D" id="3.40.630.30">
    <property type="match status" value="1"/>
</dbReference>
<evidence type="ECO:0000259" key="3">
    <source>
        <dbReference type="PROSITE" id="PS51186"/>
    </source>
</evidence>
<dbReference type="PROSITE" id="PS51186">
    <property type="entry name" value="GNAT"/>
    <property type="match status" value="1"/>
</dbReference>
<keyword evidence="1" id="KW-0808">Transferase</keyword>
<dbReference type="InterPro" id="IPR000182">
    <property type="entry name" value="GNAT_dom"/>
</dbReference>
<accession>A0ABU9ARB1</accession>
<comment type="caution">
    <text evidence="4">The sequence shown here is derived from an EMBL/GenBank/DDBJ whole genome shotgun (WGS) entry which is preliminary data.</text>
</comment>
<evidence type="ECO:0000313" key="4">
    <source>
        <dbReference type="EMBL" id="MEK7950245.1"/>
    </source>
</evidence>
<dbReference type="SUPFAM" id="SSF55729">
    <property type="entry name" value="Acyl-CoA N-acyltransferases (Nat)"/>
    <property type="match status" value="1"/>
</dbReference>
<feature type="domain" description="N-acetyltransferase" evidence="3">
    <location>
        <begin position="7"/>
        <end position="174"/>
    </location>
</feature>